<gene>
    <name evidence="3" type="ORF">EQ811_14755</name>
</gene>
<dbReference type="CDD" id="cd00093">
    <property type="entry name" value="HTH_XRE"/>
    <property type="match status" value="1"/>
</dbReference>
<evidence type="ECO:0000313" key="3">
    <source>
        <dbReference type="EMBL" id="TBW69955.1"/>
    </source>
</evidence>
<dbReference type="InterPro" id="IPR010982">
    <property type="entry name" value="Lambda_DNA-bd_dom_sf"/>
</dbReference>
<dbReference type="PANTHER" id="PTHR46558">
    <property type="entry name" value="TRACRIPTIONAL REGULATORY PROTEIN-RELATED-RELATED"/>
    <property type="match status" value="1"/>
</dbReference>
<protein>
    <submittedName>
        <fullName evidence="3">XRE family transcriptional regulator</fullName>
    </submittedName>
</protein>
<dbReference type="Gene3D" id="1.10.260.40">
    <property type="entry name" value="lambda repressor-like DNA-binding domains"/>
    <property type="match status" value="1"/>
</dbReference>
<dbReference type="RefSeq" id="WP_154812339.1">
    <property type="nucleotide sequence ID" value="NZ_SCHC01000413.1"/>
</dbReference>
<dbReference type="Proteomes" id="UP000291949">
    <property type="component" value="Unassembled WGS sequence"/>
</dbReference>
<comment type="caution">
    <text evidence="3">The sequence shown here is derived from an EMBL/GenBank/DDBJ whole genome shotgun (WGS) entry which is preliminary data.</text>
</comment>
<dbReference type="PANTHER" id="PTHR46558:SF11">
    <property type="entry name" value="HTH-TYPE TRANSCRIPTIONAL REGULATOR XRE"/>
    <property type="match status" value="1"/>
</dbReference>
<sequence>MIKINKVIKAQRTKLGLTQDKLAAYLDITKPTISKWENGSLMPDIQLLPKLAKLFNMSVDELLDYQDVLTKEDATHLCQQLS</sequence>
<dbReference type="EMBL" id="SCHC01000413">
    <property type="protein sequence ID" value="TBW69955.1"/>
    <property type="molecule type" value="Genomic_DNA"/>
</dbReference>
<evidence type="ECO:0000313" key="4">
    <source>
        <dbReference type="Proteomes" id="UP000291949"/>
    </source>
</evidence>
<accession>A0A7Z8E1Q5</accession>
<dbReference type="SMART" id="SM00530">
    <property type="entry name" value="HTH_XRE"/>
    <property type="match status" value="1"/>
</dbReference>
<proteinExistence type="predicted"/>
<name>A0A7Z8E1Q5_STACP</name>
<feature type="non-terminal residue" evidence="3">
    <location>
        <position position="82"/>
    </location>
</feature>
<feature type="domain" description="HTH cro/C1-type" evidence="2">
    <location>
        <begin position="8"/>
        <end position="62"/>
    </location>
</feature>
<organism evidence="3 4">
    <name type="scientific">Staphylococcus capitis</name>
    <dbReference type="NCBI Taxonomy" id="29388"/>
    <lineage>
        <taxon>Bacteria</taxon>
        <taxon>Bacillati</taxon>
        <taxon>Bacillota</taxon>
        <taxon>Bacilli</taxon>
        <taxon>Bacillales</taxon>
        <taxon>Staphylococcaceae</taxon>
        <taxon>Staphylococcus</taxon>
    </lineage>
</organism>
<keyword evidence="1" id="KW-0238">DNA-binding</keyword>
<dbReference type="GO" id="GO:0003677">
    <property type="term" value="F:DNA binding"/>
    <property type="evidence" value="ECO:0007669"/>
    <property type="project" value="UniProtKB-KW"/>
</dbReference>
<evidence type="ECO:0000256" key="1">
    <source>
        <dbReference type="ARBA" id="ARBA00023125"/>
    </source>
</evidence>
<dbReference type="InterPro" id="IPR001387">
    <property type="entry name" value="Cro/C1-type_HTH"/>
</dbReference>
<dbReference type="SUPFAM" id="SSF47413">
    <property type="entry name" value="lambda repressor-like DNA-binding domains"/>
    <property type="match status" value="1"/>
</dbReference>
<reference evidence="3 4" key="1">
    <citation type="journal article" date="2019" name="Sci. Transl. Med.">
        <title>Quorum sensing between bacterial species on the skin protects against epidermal injury in atopic dermatitis.</title>
        <authorList>
            <person name="Williams M.R."/>
        </authorList>
    </citation>
    <scope>NUCLEOTIDE SEQUENCE [LARGE SCALE GENOMIC DNA]</scope>
    <source>
        <strain evidence="3 4">H8</strain>
    </source>
</reference>
<dbReference type="AlphaFoldDB" id="A0A7Z8E1Q5"/>
<evidence type="ECO:0000259" key="2">
    <source>
        <dbReference type="PROSITE" id="PS50943"/>
    </source>
</evidence>
<dbReference type="Pfam" id="PF01381">
    <property type="entry name" value="HTH_3"/>
    <property type="match status" value="1"/>
</dbReference>
<dbReference type="PROSITE" id="PS50943">
    <property type="entry name" value="HTH_CROC1"/>
    <property type="match status" value="1"/>
</dbReference>